<comment type="caution">
    <text evidence="9">The sequence shown here is derived from an EMBL/GenBank/DDBJ whole genome shotgun (WGS) entry which is preliminary data.</text>
</comment>
<evidence type="ECO:0000256" key="8">
    <source>
        <dbReference type="SAM" id="MobiDB-lite"/>
    </source>
</evidence>
<comment type="subcellular location">
    <subcellularLocation>
        <location evidence="1">Cell membrane</location>
        <topology evidence="1">Multi-pass membrane protein</topology>
    </subcellularLocation>
</comment>
<feature type="transmembrane region" description="Helical" evidence="7">
    <location>
        <begin position="357"/>
        <end position="379"/>
    </location>
</feature>
<comment type="similarity">
    <text evidence="2 7">Belongs to the multi antimicrobial extrusion (MATE) (TC 2.A.66.1) family.</text>
</comment>
<keyword evidence="6 7" id="KW-0472">Membrane</keyword>
<feature type="transmembrane region" description="Helical" evidence="7">
    <location>
        <begin position="95"/>
        <end position="118"/>
    </location>
</feature>
<keyword evidence="5 7" id="KW-1133">Transmembrane helix</keyword>
<dbReference type="AlphaFoldDB" id="A0A178U5F2"/>
<dbReference type="GO" id="GO:0015297">
    <property type="term" value="F:antiporter activity"/>
    <property type="evidence" value="ECO:0007669"/>
    <property type="project" value="InterPro"/>
</dbReference>
<feature type="transmembrane region" description="Helical" evidence="7">
    <location>
        <begin position="412"/>
        <end position="434"/>
    </location>
</feature>
<dbReference type="InterPro" id="IPR002528">
    <property type="entry name" value="MATE_fam"/>
</dbReference>
<keyword evidence="3" id="KW-1003">Cell membrane</keyword>
<accession>A0A178U5F2</accession>
<dbReference type="Proteomes" id="UP000078284">
    <property type="component" value="Unassembled WGS sequence"/>
</dbReference>
<evidence type="ECO:0000313" key="10">
    <source>
        <dbReference type="Proteomes" id="UP000078284"/>
    </source>
</evidence>
<dbReference type="InterPro" id="IPR045070">
    <property type="entry name" value="MATE_MepA-like"/>
</dbReference>
<feature type="transmembrane region" description="Helical" evidence="7">
    <location>
        <begin position="50"/>
        <end position="74"/>
    </location>
</feature>
<keyword evidence="4 7" id="KW-0812">Transmembrane</keyword>
<dbReference type="CDD" id="cd13143">
    <property type="entry name" value="MATE_MepA_like"/>
    <property type="match status" value="1"/>
</dbReference>
<feature type="compositionally biased region" description="Polar residues" evidence="8">
    <location>
        <begin position="447"/>
        <end position="458"/>
    </location>
</feature>
<dbReference type="PANTHER" id="PTHR43823:SF3">
    <property type="entry name" value="MULTIDRUG EXPORT PROTEIN MEPA"/>
    <property type="match status" value="1"/>
</dbReference>
<sequence length="654" mass="70656">MEAENLHYFEKAPIAKAVAHFAVPMMLGTSMSVIYSILNAYFLGTLNNTAILTALALTLPLFAIIMALGNLIGVGSGTFISRLLGEKRYEDVKNVSSFAFYSSIVLGLIVIAVGLPLIDSIVHGLGATTEAFGFTKDYVTVMLIGSPIVVLFFTLENIVRSEGAAITSMTGMILSVIVNIILDALVIFVFHGGIVGVASATVISNLAASVYFIFYMNKKSQFLTVSPKWFKATKEIMSNVFKIGVPVFIMSIFLGAMSLIFNRFLVEYGDQAVAAYGISSRLLQFPEFILMGLCEGVVPLIAFTFTANKLRMKETIGFTLKTIVALAVVFGILVYLISDNLIGLFTNDPQLIQMGSYILHVIFLSLFITGMTTLFTGIFQATGQGTAAFVMAIIQGVTLIPVLFIANHLNGFHGVVWSIVIADAVSFLVGGIMLGGKVDDSMEKDNQVNSPAATSTELKTPAATPTAAPTETPASKATGNKPDSEGSKEGTTTHKDGDAVLKEYSIVYKDHNVALSDVVDDAKLESMLGTAAEKKSHTYSKDDGLNMDTLLGLTEKQYKFPGIVIKTIDTAEDKKFHIFHIKITDPKFTTDRNIKVGDSVTELKKAYPEGNLIGNGASNEEDDYRYAPANGVNVMTFHIKDSKIASILMYTLLD</sequence>
<feature type="transmembrane region" description="Helical" evidence="7">
    <location>
        <begin position="386"/>
        <end position="406"/>
    </location>
</feature>
<dbReference type="EMBL" id="LUHQ01000027">
    <property type="protein sequence ID" value="OAO89073.1"/>
    <property type="molecule type" value="Genomic_DNA"/>
</dbReference>
<feature type="transmembrane region" description="Helical" evidence="7">
    <location>
        <begin position="318"/>
        <end position="337"/>
    </location>
</feature>
<feature type="transmembrane region" description="Helical" evidence="7">
    <location>
        <begin position="138"/>
        <end position="159"/>
    </location>
</feature>
<reference evidence="10" key="1">
    <citation type="journal article" date="2016" name="Proc. Natl. Acad. Sci. U.S.A.">
        <title>Chromosome-level assembly of Arabidopsis thaliana Ler reveals the extent of translocation and inversion polymorphisms.</title>
        <authorList>
            <person name="Zapata L."/>
            <person name="Ding J."/>
            <person name="Willing E.M."/>
            <person name="Hartwig B."/>
            <person name="Bezdan D."/>
            <person name="Jiao W.B."/>
            <person name="Patel V."/>
            <person name="Velikkakam James G."/>
            <person name="Koornneef M."/>
            <person name="Ossowski S."/>
            <person name="Schneeberger K."/>
        </authorList>
    </citation>
    <scope>NUCLEOTIDE SEQUENCE [LARGE SCALE GENOMIC DNA]</scope>
    <source>
        <strain evidence="10">cv. Landsberg erecta</strain>
    </source>
</reference>
<evidence type="ECO:0000256" key="5">
    <source>
        <dbReference type="ARBA" id="ARBA00022989"/>
    </source>
</evidence>
<dbReference type="InterPro" id="IPR051327">
    <property type="entry name" value="MATE_MepA_subfamily"/>
</dbReference>
<gene>
    <name evidence="9" type="ORF">AXX17_ATUG04690</name>
</gene>
<proteinExistence type="inferred from homology"/>
<dbReference type="GO" id="GO:0005886">
    <property type="term" value="C:plasma membrane"/>
    <property type="evidence" value="ECO:0007669"/>
    <property type="project" value="UniProtKB-SubCell"/>
</dbReference>
<evidence type="ECO:0000256" key="4">
    <source>
        <dbReference type="ARBA" id="ARBA00022692"/>
    </source>
</evidence>
<evidence type="ECO:0000256" key="7">
    <source>
        <dbReference type="RuleBase" id="RU004914"/>
    </source>
</evidence>
<feature type="transmembrane region" description="Helical" evidence="7">
    <location>
        <begin position="21"/>
        <end position="44"/>
    </location>
</feature>
<dbReference type="GO" id="GO:0042910">
    <property type="term" value="F:xenobiotic transmembrane transporter activity"/>
    <property type="evidence" value="ECO:0007669"/>
    <property type="project" value="InterPro"/>
</dbReference>
<name>A0A178U5F2_ARATH</name>
<organism evidence="9 10">
    <name type="scientific">Arabidopsis thaliana</name>
    <name type="common">Mouse-ear cress</name>
    <dbReference type="NCBI Taxonomy" id="3702"/>
    <lineage>
        <taxon>Eukaryota</taxon>
        <taxon>Viridiplantae</taxon>
        <taxon>Streptophyta</taxon>
        <taxon>Embryophyta</taxon>
        <taxon>Tracheophyta</taxon>
        <taxon>Spermatophyta</taxon>
        <taxon>Magnoliopsida</taxon>
        <taxon>eudicotyledons</taxon>
        <taxon>Gunneridae</taxon>
        <taxon>Pentapetalae</taxon>
        <taxon>rosids</taxon>
        <taxon>malvids</taxon>
        <taxon>Brassicales</taxon>
        <taxon>Brassicaceae</taxon>
        <taxon>Camelineae</taxon>
        <taxon>Arabidopsis</taxon>
    </lineage>
</organism>
<dbReference type="PANTHER" id="PTHR43823">
    <property type="entry name" value="SPORULATION PROTEIN YKVU"/>
    <property type="match status" value="1"/>
</dbReference>
<feature type="region of interest" description="Disordered" evidence="8">
    <location>
        <begin position="443"/>
        <end position="495"/>
    </location>
</feature>
<feature type="transmembrane region" description="Helical" evidence="7">
    <location>
        <begin position="288"/>
        <end position="306"/>
    </location>
</feature>
<dbReference type="Pfam" id="PF01554">
    <property type="entry name" value="MatE"/>
    <property type="match status" value="2"/>
</dbReference>
<feature type="transmembrane region" description="Helical" evidence="7">
    <location>
        <begin position="196"/>
        <end position="215"/>
    </location>
</feature>
<evidence type="ECO:0000256" key="2">
    <source>
        <dbReference type="ARBA" id="ARBA00010199"/>
    </source>
</evidence>
<protein>
    <recommendedName>
        <fullName evidence="7">Protein DETOXIFICATION</fullName>
    </recommendedName>
    <alternativeName>
        <fullName evidence="7">Multidrug and toxic compound extrusion protein</fullName>
    </alternativeName>
</protein>
<feature type="compositionally biased region" description="Low complexity" evidence="8">
    <location>
        <begin position="460"/>
        <end position="478"/>
    </location>
</feature>
<feature type="transmembrane region" description="Helical" evidence="7">
    <location>
        <begin position="236"/>
        <end position="261"/>
    </location>
</feature>
<evidence type="ECO:0000256" key="3">
    <source>
        <dbReference type="ARBA" id="ARBA00022475"/>
    </source>
</evidence>
<dbReference type="NCBIfam" id="TIGR00797">
    <property type="entry name" value="matE"/>
    <property type="match status" value="1"/>
</dbReference>
<feature type="compositionally biased region" description="Basic and acidic residues" evidence="8">
    <location>
        <begin position="482"/>
        <end position="495"/>
    </location>
</feature>
<evidence type="ECO:0000256" key="1">
    <source>
        <dbReference type="ARBA" id="ARBA00004651"/>
    </source>
</evidence>
<evidence type="ECO:0000313" key="9">
    <source>
        <dbReference type="EMBL" id="OAO89073.1"/>
    </source>
</evidence>
<evidence type="ECO:0000256" key="6">
    <source>
        <dbReference type="ARBA" id="ARBA00023136"/>
    </source>
</evidence>
<feature type="transmembrane region" description="Helical" evidence="7">
    <location>
        <begin position="171"/>
        <end position="190"/>
    </location>
</feature>